<sequence length="135" mass="15426">MKVKGRTLISEPHITISYDVLEDILYSDWTGSQTNESVMDGCEKMLHYLKLHHCTKVLNDNTRVTGMWDDAARWGAESWFPRMHEAGCRLFAWVYSPDLYSKLSTDKTLSYGVRGIVIATFDSKDTALAWLRAMG</sequence>
<gene>
    <name evidence="1" type="ORF">ACFS7Z_20845</name>
</gene>
<reference evidence="2" key="1">
    <citation type="journal article" date="2019" name="Int. J. Syst. Evol. Microbiol.">
        <title>The Global Catalogue of Microorganisms (GCM) 10K type strain sequencing project: providing services to taxonomists for standard genome sequencing and annotation.</title>
        <authorList>
            <consortium name="The Broad Institute Genomics Platform"/>
            <consortium name="The Broad Institute Genome Sequencing Center for Infectious Disease"/>
            <person name="Wu L."/>
            <person name="Ma J."/>
        </authorList>
    </citation>
    <scope>NUCLEOTIDE SEQUENCE [LARGE SCALE GENOMIC DNA]</scope>
    <source>
        <strain evidence="2">KCTC 23984</strain>
    </source>
</reference>
<dbReference type="RefSeq" id="WP_377488983.1">
    <property type="nucleotide sequence ID" value="NZ_JBHUOX010000020.1"/>
</dbReference>
<organism evidence="1 2">
    <name type="scientific">Pontibacter toksunensis</name>
    <dbReference type="NCBI Taxonomy" id="1332631"/>
    <lineage>
        <taxon>Bacteria</taxon>
        <taxon>Pseudomonadati</taxon>
        <taxon>Bacteroidota</taxon>
        <taxon>Cytophagia</taxon>
        <taxon>Cytophagales</taxon>
        <taxon>Hymenobacteraceae</taxon>
        <taxon>Pontibacter</taxon>
    </lineage>
</organism>
<evidence type="ECO:0008006" key="3">
    <source>
        <dbReference type="Google" id="ProtNLM"/>
    </source>
</evidence>
<dbReference type="Proteomes" id="UP001597641">
    <property type="component" value="Unassembled WGS sequence"/>
</dbReference>
<accession>A0ABW6C0P1</accession>
<dbReference type="EMBL" id="JBHUOX010000020">
    <property type="protein sequence ID" value="MFD3002829.1"/>
    <property type="molecule type" value="Genomic_DNA"/>
</dbReference>
<evidence type="ECO:0000313" key="2">
    <source>
        <dbReference type="Proteomes" id="UP001597641"/>
    </source>
</evidence>
<evidence type="ECO:0000313" key="1">
    <source>
        <dbReference type="EMBL" id="MFD3002829.1"/>
    </source>
</evidence>
<proteinExistence type="predicted"/>
<name>A0ABW6C0P1_9BACT</name>
<protein>
    <recommendedName>
        <fullName evidence="3">STAS/SEC14 domain-containing protein</fullName>
    </recommendedName>
</protein>
<keyword evidence="2" id="KW-1185">Reference proteome</keyword>
<comment type="caution">
    <text evidence="1">The sequence shown here is derived from an EMBL/GenBank/DDBJ whole genome shotgun (WGS) entry which is preliminary data.</text>
</comment>